<evidence type="ECO:0000313" key="3">
    <source>
        <dbReference type="EMBL" id="EJT77093.1"/>
    </source>
</evidence>
<dbReference type="CDD" id="cd05120">
    <property type="entry name" value="APH_ChoK_like"/>
    <property type="match status" value="1"/>
</dbReference>
<keyword evidence="5" id="KW-1185">Reference proteome</keyword>
<dbReference type="AlphaFoldDB" id="J3P0G0"/>
<evidence type="ECO:0000313" key="4">
    <source>
        <dbReference type="EnsemblFungi" id="EJT77093"/>
    </source>
</evidence>
<reference evidence="5" key="1">
    <citation type="submission" date="2010-07" db="EMBL/GenBank/DDBJ databases">
        <title>The genome sequence of Gaeumannomyces graminis var. tritici strain R3-111a-1.</title>
        <authorList>
            <consortium name="The Broad Institute Genome Sequencing Platform"/>
            <person name="Ma L.-J."/>
            <person name="Dead R."/>
            <person name="Young S."/>
            <person name="Zeng Q."/>
            <person name="Koehrsen M."/>
            <person name="Alvarado L."/>
            <person name="Berlin A."/>
            <person name="Chapman S.B."/>
            <person name="Chen Z."/>
            <person name="Freedman E."/>
            <person name="Gellesch M."/>
            <person name="Goldberg J."/>
            <person name="Griggs A."/>
            <person name="Gujja S."/>
            <person name="Heilman E.R."/>
            <person name="Heiman D."/>
            <person name="Hepburn T."/>
            <person name="Howarth C."/>
            <person name="Jen D."/>
            <person name="Larson L."/>
            <person name="Mehta T."/>
            <person name="Neiman D."/>
            <person name="Pearson M."/>
            <person name="Roberts A."/>
            <person name="Saif S."/>
            <person name="Shea T."/>
            <person name="Shenoy N."/>
            <person name="Sisk P."/>
            <person name="Stolte C."/>
            <person name="Sykes S."/>
            <person name="Walk T."/>
            <person name="White J."/>
            <person name="Yandava C."/>
            <person name="Haas B."/>
            <person name="Nusbaum C."/>
            <person name="Birren B."/>
        </authorList>
    </citation>
    <scope>NUCLEOTIDE SEQUENCE [LARGE SCALE GENOMIC DNA]</scope>
    <source>
        <strain evidence="5">R3-111a-1</strain>
    </source>
</reference>
<dbReference type="OrthoDB" id="2906425at2759"/>
<evidence type="ECO:0000256" key="1">
    <source>
        <dbReference type="SAM" id="MobiDB-lite"/>
    </source>
</evidence>
<dbReference type="Gene3D" id="3.90.1200.10">
    <property type="match status" value="1"/>
</dbReference>
<sequence>MGAPTNHELNAKREQHCISVTPERKYYRYGNTWIKRSLRPTEWQKHGGFMFVPKFNTERIINEGACLRFVAEHTDIPVPRLHACFEDDGAAYLITEFVEGIALGQLEPAQQRIVVPELERHMAALKVLTSSRWGGPEGVVLPPYRVMRRSKGHPWLMRRRGDGESLVFCHNDLSANNIIVDPYTLRIKAIIDWEYAGFFPPEFDKPFYLRPGPPVALQGEVDDVPALEAAIDRERVYGNGHHSSESTSTRGSQASQTGSQPSSARSSQE</sequence>
<name>J3P0G0_GAET3</name>
<dbReference type="PANTHER" id="PTHR21310:SF15">
    <property type="entry name" value="AMINOGLYCOSIDE PHOSPHOTRANSFERASE DOMAIN-CONTAINING PROTEIN"/>
    <property type="match status" value="1"/>
</dbReference>
<dbReference type="eggNOG" id="ENOG502SJF8">
    <property type="taxonomic scope" value="Eukaryota"/>
</dbReference>
<proteinExistence type="predicted"/>
<gene>
    <name evidence="4" type="primary">20347464</name>
    <name evidence="3" type="ORF">GGTG_07006</name>
</gene>
<dbReference type="GeneID" id="20347464"/>
<dbReference type="InterPro" id="IPR002575">
    <property type="entry name" value="Aminoglycoside_PTrfase"/>
</dbReference>
<evidence type="ECO:0000313" key="5">
    <source>
        <dbReference type="Proteomes" id="UP000006039"/>
    </source>
</evidence>
<dbReference type="STRING" id="644352.J3P0G0"/>
<protein>
    <recommendedName>
        <fullName evidence="2">Aminoglycoside phosphotransferase domain-containing protein</fullName>
    </recommendedName>
</protein>
<dbReference type="EMBL" id="GL385397">
    <property type="protein sequence ID" value="EJT77093.1"/>
    <property type="molecule type" value="Genomic_DNA"/>
</dbReference>
<dbReference type="InterPro" id="IPR051678">
    <property type="entry name" value="AGP_Transferase"/>
</dbReference>
<accession>J3P0G0</accession>
<dbReference type="RefSeq" id="XP_009223093.1">
    <property type="nucleotide sequence ID" value="XM_009224829.1"/>
</dbReference>
<feature type="domain" description="Aminoglycoside phosphotransferase" evidence="2">
    <location>
        <begin position="159"/>
        <end position="204"/>
    </location>
</feature>
<dbReference type="InterPro" id="IPR011009">
    <property type="entry name" value="Kinase-like_dom_sf"/>
</dbReference>
<feature type="compositionally biased region" description="Polar residues" evidence="1">
    <location>
        <begin position="245"/>
        <end position="269"/>
    </location>
</feature>
<organism evidence="3">
    <name type="scientific">Gaeumannomyces tritici (strain R3-111a-1)</name>
    <name type="common">Wheat and barley take-all root rot fungus</name>
    <name type="synonym">Gaeumannomyces graminis var. tritici</name>
    <dbReference type="NCBI Taxonomy" id="644352"/>
    <lineage>
        <taxon>Eukaryota</taxon>
        <taxon>Fungi</taxon>
        <taxon>Dikarya</taxon>
        <taxon>Ascomycota</taxon>
        <taxon>Pezizomycotina</taxon>
        <taxon>Sordariomycetes</taxon>
        <taxon>Sordariomycetidae</taxon>
        <taxon>Magnaporthales</taxon>
        <taxon>Magnaporthaceae</taxon>
        <taxon>Gaeumannomyces</taxon>
    </lineage>
</organism>
<dbReference type="Pfam" id="PF01636">
    <property type="entry name" value="APH"/>
    <property type="match status" value="1"/>
</dbReference>
<reference evidence="4" key="4">
    <citation type="journal article" date="2015" name="G3 (Bethesda)">
        <title>Genome sequences of three phytopathogenic species of the Magnaporthaceae family of fungi.</title>
        <authorList>
            <person name="Okagaki L.H."/>
            <person name="Nunes C.C."/>
            <person name="Sailsbery J."/>
            <person name="Clay B."/>
            <person name="Brown D."/>
            <person name="John T."/>
            <person name="Oh Y."/>
            <person name="Young N."/>
            <person name="Fitzgerald M."/>
            <person name="Haas B.J."/>
            <person name="Zeng Q."/>
            <person name="Young S."/>
            <person name="Adiconis X."/>
            <person name="Fan L."/>
            <person name="Levin J.Z."/>
            <person name="Mitchell T.K."/>
            <person name="Okubara P.A."/>
            <person name="Farman M.L."/>
            <person name="Kohn L.M."/>
            <person name="Birren B."/>
            <person name="Ma L.-J."/>
            <person name="Dean R.A."/>
        </authorList>
    </citation>
    <scope>NUCLEOTIDE SEQUENCE</scope>
    <source>
        <strain evidence="4">R3-111a-1</strain>
    </source>
</reference>
<dbReference type="Proteomes" id="UP000006039">
    <property type="component" value="Unassembled WGS sequence"/>
</dbReference>
<reference evidence="3" key="3">
    <citation type="submission" date="2010-09" db="EMBL/GenBank/DDBJ databases">
        <title>Annotation of Gaeumannomyces graminis var. tritici R3-111a-1.</title>
        <authorList>
            <consortium name="The Broad Institute Genome Sequencing Platform"/>
            <person name="Ma L.-J."/>
            <person name="Dead R."/>
            <person name="Young S.K."/>
            <person name="Zeng Q."/>
            <person name="Gargeya S."/>
            <person name="Fitzgerald M."/>
            <person name="Haas B."/>
            <person name="Abouelleil A."/>
            <person name="Alvarado L."/>
            <person name="Arachchi H.M."/>
            <person name="Berlin A."/>
            <person name="Brown A."/>
            <person name="Chapman S.B."/>
            <person name="Chen Z."/>
            <person name="Dunbar C."/>
            <person name="Freedman E."/>
            <person name="Gearin G."/>
            <person name="Gellesch M."/>
            <person name="Goldberg J."/>
            <person name="Griggs A."/>
            <person name="Gujja S."/>
            <person name="Heiman D."/>
            <person name="Howarth C."/>
            <person name="Larson L."/>
            <person name="Lui A."/>
            <person name="MacDonald P.J.P."/>
            <person name="Mehta T."/>
            <person name="Montmayeur A."/>
            <person name="Murphy C."/>
            <person name="Neiman D."/>
            <person name="Pearson M."/>
            <person name="Priest M."/>
            <person name="Roberts A."/>
            <person name="Saif S."/>
            <person name="Shea T."/>
            <person name="Shenoy N."/>
            <person name="Sisk P."/>
            <person name="Stolte C."/>
            <person name="Sykes S."/>
            <person name="Yandava C."/>
            <person name="Wortman J."/>
            <person name="Nusbaum C."/>
            <person name="Birren B."/>
        </authorList>
    </citation>
    <scope>NUCLEOTIDE SEQUENCE</scope>
    <source>
        <strain evidence="3">R3-111a-1</strain>
    </source>
</reference>
<dbReference type="EnsemblFungi" id="EJT77093">
    <property type="protein sequence ID" value="EJT77093"/>
    <property type="gene ID" value="GGTG_07006"/>
</dbReference>
<reference evidence="4" key="5">
    <citation type="submission" date="2018-04" db="UniProtKB">
        <authorList>
            <consortium name="EnsemblFungi"/>
        </authorList>
    </citation>
    <scope>IDENTIFICATION</scope>
    <source>
        <strain evidence="4">R3-111a-1</strain>
    </source>
</reference>
<evidence type="ECO:0000259" key="2">
    <source>
        <dbReference type="Pfam" id="PF01636"/>
    </source>
</evidence>
<dbReference type="VEuPathDB" id="FungiDB:GGTG_07006"/>
<dbReference type="PANTHER" id="PTHR21310">
    <property type="entry name" value="AMINOGLYCOSIDE PHOSPHOTRANSFERASE-RELATED-RELATED"/>
    <property type="match status" value="1"/>
</dbReference>
<dbReference type="SUPFAM" id="SSF56112">
    <property type="entry name" value="Protein kinase-like (PK-like)"/>
    <property type="match status" value="1"/>
</dbReference>
<feature type="region of interest" description="Disordered" evidence="1">
    <location>
        <begin position="233"/>
        <end position="269"/>
    </location>
</feature>
<dbReference type="HOGENOM" id="CLU_069864_1_0_1"/>
<reference evidence="3" key="2">
    <citation type="submission" date="2010-07" db="EMBL/GenBank/DDBJ databases">
        <authorList>
            <consortium name="The Broad Institute Genome Sequencing Platform"/>
            <consortium name="Broad Institute Genome Sequencing Center for Infectious Disease"/>
            <person name="Ma L.-J."/>
            <person name="Dead R."/>
            <person name="Young S."/>
            <person name="Zeng Q."/>
            <person name="Koehrsen M."/>
            <person name="Alvarado L."/>
            <person name="Berlin A."/>
            <person name="Chapman S.B."/>
            <person name="Chen Z."/>
            <person name="Freedman E."/>
            <person name="Gellesch M."/>
            <person name="Goldberg J."/>
            <person name="Griggs A."/>
            <person name="Gujja S."/>
            <person name="Heilman E.R."/>
            <person name="Heiman D."/>
            <person name="Hepburn T."/>
            <person name="Howarth C."/>
            <person name="Jen D."/>
            <person name="Larson L."/>
            <person name="Mehta T."/>
            <person name="Neiman D."/>
            <person name="Pearson M."/>
            <person name="Roberts A."/>
            <person name="Saif S."/>
            <person name="Shea T."/>
            <person name="Shenoy N."/>
            <person name="Sisk P."/>
            <person name="Stolte C."/>
            <person name="Sykes S."/>
            <person name="Walk T."/>
            <person name="White J."/>
            <person name="Yandava C."/>
            <person name="Haas B."/>
            <person name="Nusbaum C."/>
            <person name="Birren B."/>
        </authorList>
    </citation>
    <scope>NUCLEOTIDE SEQUENCE</scope>
    <source>
        <strain evidence="3">R3-111a-1</strain>
    </source>
</reference>